<reference evidence="8 9" key="1">
    <citation type="submission" date="2017-03" db="EMBL/GenBank/DDBJ databases">
        <title>Complete genome sequence of Paenibacillus Kribbensis producing bioflocculants.</title>
        <authorList>
            <person name="Lee H.-G."/>
            <person name="Oh H.-M."/>
        </authorList>
    </citation>
    <scope>NUCLEOTIDE SEQUENCE [LARGE SCALE GENOMIC DNA]</scope>
    <source>
        <strain evidence="8 9">AM49</strain>
    </source>
</reference>
<dbReference type="Pfam" id="PF12698">
    <property type="entry name" value="ABC2_membrane_3"/>
    <property type="match status" value="1"/>
</dbReference>
<dbReference type="RefSeq" id="WP_094153953.1">
    <property type="nucleotide sequence ID" value="NZ_CP020028.1"/>
</dbReference>
<comment type="subcellular location">
    <subcellularLocation>
        <location evidence="1">Cell membrane</location>
        <topology evidence="1">Multi-pass membrane protein</topology>
    </subcellularLocation>
</comment>
<keyword evidence="9" id="KW-1185">Reference proteome</keyword>
<evidence type="ECO:0000256" key="2">
    <source>
        <dbReference type="ARBA" id="ARBA00022475"/>
    </source>
</evidence>
<dbReference type="EMBL" id="CP020028">
    <property type="protein sequence ID" value="ASR46080.1"/>
    <property type="molecule type" value="Genomic_DNA"/>
</dbReference>
<feature type="domain" description="ABC-2 type transporter transmembrane" evidence="7">
    <location>
        <begin position="18"/>
        <end position="365"/>
    </location>
</feature>
<evidence type="ECO:0000256" key="5">
    <source>
        <dbReference type="ARBA" id="ARBA00023136"/>
    </source>
</evidence>
<dbReference type="InterPro" id="IPR051449">
    <property type="entry name" value="ABC-2_transporter_component"/>
</dbReference>
<accession>A0A222WI20</accession>
<evidence type="ECO:0000313" key="9">
    <source>
        <dbReference type="Proteomes" id="UP000214666"/>
    </source>
</evidence>
<dbReference type="GO" id="GO:0005886">
    <property type="term" value="C:plasma membrane"/>
    <property type="evidence" value="ECO:0007669"/>
    <property type="project" value="UniProtKB-SubCell"/>
</dbReference>
<feature type="transmembrane region" description="Helical" evidence="6">
    <location>
        <begin position="343"/>
        <end position="366"/>
    </location>
</feature>
<evidence type="ECO:0000256" key="1">
    <source>
        <dbReference type="ARBA" id="ARBA00004651"/>
    </source>
</evidence>
<dbReference type="Gene3D" id="3.40.1710.10">
    <property type="entry name" value="abc type-2 transporter like domain"/>
    <property type="match status" value="1"/>
</dbReference>
<dbReference type="PANTHER" id="PTHR30294:SF29">
    <property type="entry name" value="MULTIDRUG ABC TRANSPORTER PERMEASE YBHS-RELATED"/>
    <property type="match status" value="1"/>
</dbReference>
<feature type="transmembrane region" description="Helical" evidence="6">
    <location>
        <begin position="259"/>
        <end position="279"/>
    </location>
</feature>
<dbReference type="STRING" id="172713.GCA_001705305_04549"/>
<dbReference type="AlphaFoldDB" id="A0A222WI20"/>
<organism evidence="8 9">
    <name type="scientific">Paenibacillus kribbensis</name>
    <dbReference type="NCBI Taxonomy" id="172713"/>
    <lineage>
        <taxon>Bacteria</taxon>
        <taxon>Bacillati</taxon>
        <taxon>Bacillota</taxon>
        <taxon>Bacilli</taxon>
        <taxon>Bacillales</taxon>
        <taxon>Paenibacillaceae</taxon>
        <taxon>Paenibacillus</taxon>
    </lineage>
</organism>
<feature type="transmembrane region" description="Helical" evidence="6">
    <location>
        <begin position="179"/>
        <end position="202"/>
    </location>
</feature>
<dbReference type="InterPro" id="IPR013525">
    <property type="entry name" value="ABC2_TM"/>
</dbReference>
<dbReference type="PANTHER" id="PTHR30294">
    <property type="entry name" value="MEMBRANE COMPONENT OF ABC TRANSPORTER YHHJ-RELATED"/>
    <property type="match status" value="1"/>
</dbReference>
<keyword evidence="2" id="KW-1003">Cell membrane</keyword>
<dbReference type="OrthoDB" id="10253at2"/>
<keyword evidence="3 6" id="KW-0812">Transmembrane</keyword>
<keyword evidence="4 6" id="KW-1133">Transmembrane helix</keyword>
<evidence type="ECO:0000256" key="6">
    <source>
        <dbReference type="SAM" id="Phobius"/>
    </source>
</evidence>
<feature type="transmembrane region" description="Helical" evidence="6">
    <location>
        <begin position="222"/>
        <end position="239"/>
    </location>
</feature>
<feature type="transmembrane region" description="Helical" evidence="6">
    <location>
        <begin position="16"/>
        <end position="35"/>
    </location>
</feature>
<dbReference type="Proteomes" id="UP000214666">
    <property type="component" value="Chromosome"/>
</dbReference>
<evidence type="ECO:0000256" key="4">
    <source>
        <dbReference type="ARBA" id="ARBA00022989"/>
    </source>
</evidence>
<sequence length="390" mass="42908">MRAFADEWKHLFNGKMVYIILFVPIVVAAMFGYVFKNNQINDASIAVVDLDHSNYSRQLINKLDASQYIDVRYVQENEADPNLFLYNEKFFAVIYLPAGLEENRLKGIQSNIGFYVDNTMGAATGNLRSAVAEVISTENATLAGGSLKAMGLSDSQLTGMTTNMLLQQRLLYNPTNSTLMTSVIGFVNTVMISLIGSAALTIVPRLRVNGKLEGELEHWSNLLMRVLPYALVGCAAFYLSLGVLKQVGGLRFEANVWEISIPFLLFTTTLSLLGMALGWTAATPDKASSRIMLIMLPSFLLSGAQLPTVMLPGPLQTIGNILPLTWQFKFLRGMGFKGGGLQYFIPELGGFLLLLTGLLLVIFILMAREKRKWAKSVNTQDTQAAQPATP</sequence>
<evidence type="ECO:0000313" key="8">
    <source>
        <dbReference type="EMBL" id="ASR46080.1"/>
    </source>
</evidence>
<evidence type="ECO:0000256" key="3">
    <source>
        <dbReference type="ARBA" id="ARBA00022692"/>
    </source>
</evidence>
<gene>
    <name evidence="8" type="ORF">B4V02_04935</name>
</gene>
<protein>
    <submittedName>
        <fullName evidence="8">Multidrug ABC transporter permease</fullName>
    </submittedName>
</protein>
<keyword evidence="5 6" id="KW-0472">Membrane</keyword>
<name>A0A222WI20_9BACL</name>
<dbReference type="KEGG" id="pkb:B4V02_04935"/>
<evidence type="ECO:0000259" key="7">
    <source>
        <dbReference type="Pfam" id="PF12698"/>
    </source>
</evidence>
<proteinExistence type="predicted"/>
<feature type="transmembrane region" description="Helical" evidence="6">
    <location>
        <begin position="291"/>
        <end position="310"/>
    </location>
</feature>
<dbReference type="GO" id="GO:0140359">
    <property type="term" value="F:ABC-type transporter activity"/>
    <property type="evidence" value="ECO:0007669"/>
    <property type="project" value="InterPro"/>
</dbReference>